<sequence>MGGLTSIFYGSSNENVIDPATGLTGRQKKLVQSTWSVVRKEPIANGVAIMITFFKKHPEYQKLFGAFKDLPVDELAANKKFQAHCLSIITALNNVVDSMGDPALLEANLLAIGERHHRRGNTREQFLHLKEVILEVLRQKFGTKFTPETAEAWNKTLDAVYSIIFQAFTT</sequence>
<keyword evidence="4" id="KW-0479">Metal-binding</keyword>
<feature type="domain" description="Globin" evidence="7">
    <location>
        <begin position="22"/>
        <end position="169"/>
    </location>
</feature>
<dbReference type="CDD" id="cd01040">
    <property type="entry name" value="Mb-like"/>
    <property type="match status" value="1"/>
</dbReference>
<keyword evidence="2 6" id="KW-0349">Heme</keyword>
<dbReference type="InterPro" id="IPR000971">
    <property type="entry name" value="Globin"/>
</dbReference>
<evidence type="ECO:0000313" key="9">
    <source>
        <dbReference type="Proteomes" id="UP001627154"/>
    </source>
</evidence>
<dbReference type="GO" id="GO:0046872">
    <property type="term" value="F:metal ion binding"/>
    <property type="evidence" value="ECO:0007669"/>
    <property type="project" value="UniProtKB-KW"/>
</dbReference>
<evidence type="ECO:0000259" key="7">
    <source>
        <dbReference type="PROSITE" id="PS01033"/>
    </source>
</evidence>
<dbReference type="InterPro" id="IPR009050">
    <property type="entry name" value="Globin-like_sf"/>
</dbReference>
<keyword evidence="9" id="KW-1185">Reference proteome</keyword>
<evidence type="ECO:0000313" key="8">
    <source>
        <dbReference type="EMBL" id="KAL3402082.1"/>
    </source>
</evidence>
<keyword evidence="1 6" id="KW-0813">Transport</keyword>
<dbReference type="GO" id="GO:0005344">
    <property type="term" value="F:oxygen carrier activity"/>
    <property type="evidence" value="ECO:0007669"/>
    <property type="project" value="UniProtKB-KW"/>
</dbReference>
<dbReference type="Proteomes" id="UP001627154">
    <property type="component" value="Unassembled WGS sequence"/>
</dbReference>
<evidence type="ECO:0000256" key="1">
    <source>
        <dbReference type="ARBA" id="ARBA00022448"/>
    </source>
</evidence>
<dbReference type="Gene3D" id="1.10.490.10">
    <property type="entry name" value="Globins"/>
    <property type="match status" value="1"/>
</dbReference>
<protein>
    <recommendedName>
        <fullName evidence="7">Globin domain-containing protein</fullName>
    </recommendedName>
</protein>
<dbReference type="PROSITE" id="PS01033">
    <property type="entry name" value="GLOBIN"/>
    <property type="match status" value="1"/>
</dbReference>
<dbReference type="InterPro" id="IPR044399">
    <property type="entry name" value="Mb-like_M"/>
</dbReference>
<keyword evidence="5" id="KW-0408">Iron</keyword>
<dbReference type="SUPFAM" id="SSF46458">
    <property type="entry name" value="Globin-like"/>
    <property type="match status" value="1"/>
</dbReference>
<organism evidence="8 9">
    <name type="scientific">Trichogramma kaykai</name>
    <dbReference type="NCBI Taxonomy" id="54128"/>
    <lineage>
        <taxon>Eukaryota</taxon>
        <taxon>Metazoa</taxon>
        <taxon>Ecdysozoa</taxon>
        <taxon>Arthropoda</taxon>
        <taxon>Hexapoda</taxon>
        <taxon>Insecta</taxon>
        <taxon>Pterygota</taxon>
        <taxon>Neoptera</taxon>
        <taxon>Endopterygota</taxon>
        <taxon>Hymenoptera</taxon>
        <taxon>Apocrita</taxon>
        <taxon>Proctotrupomorpha</taxon>
        <taxon>Chalcidoidea</taxon>
        <taxon>Trichogrammatidae</taxon>
        <taxon>Trichogramma</taxon>
    </lineage>
</organism>
<dbReference type="InterPro" id="IPR002336">
    <property type="entry name" value="Erythrocruorin"/>
</dbReference>
<accession>A0ABD2X9R4</accession>
<dbReference type="AlphaFoldDB" id="A0ABD2X9R4"/>
<evidence type="ECO:0000256" key="2">
    <source>
        <dbReference type="ARBA" id="ARBA00022617"/>
    </source>
</evidence>
<evidence type="ECO:0000256" key="6">
    <source>
        <dbReference type="RuleBase" id="RU000356"/>
    </source>
</evidence>
<evidence type="ECO:0000256" key="5">
    <source>
        <dbReference type="ARBA" id="ARBA00023004"/>
    </source>
</evidence>
<dbReference type="EMBL" id="JBJJXI010000040">
    <property type="protein sequence ID" value="KAL3402082.1"/>
    <property type="molecule type" value="Genomic_DNA"/>
</dbReference>
<dbReference type="PRINTS" id="PR00611">
    <property type="entry name" value="ERYTHCRUORIN"/>
</dbReference>
<evidence type="ECO:0000256" key="4">
    <source>
        <dbReference type="ARBA" id="ARBA00022723"/>
    </source>
</evidence>
<gene>
    <name evidence="8" type="ORF">TKK_004910</name>
</gene>
<comment type="caution">
    <text evidence="8">The sequence shown here is derived from an EMBL/GenBank/DDBJ whole genome shotgun (WGS) entry which is preliminary data.</text>
</comment>
<evidence type="ECO:0000256" key="3">
    <source>
        <dbReference type="ARBA" id="ARBA00022621"/>
    </source>
</evidence>
<reference evidence="8 9" key="1">
    <citation type="journal article" date="2024" name="bioRxiv">
        <title>A reference genome for Trichogramma kaykai: A tiny desert-dwelling parasitoid wasp with competing sex-ratio distorters.</title>
        <authorList>
            <person name="Culotta J."/>
            <person name="Lindsey A.R."/>
        </authorList>
    </citation>
    <scope>NUCLEOTIDE SEQUENCE [LARGE SCALE GENOMIC DNA]</scope>
    <source>
        <strain evidence="8 9">KSX58</strain>
    </source>
</reference>
<keyword evidence="3 6" id="KW-0561">Oxygen transport</keyword>
<proteinExistence type="inferred from homology"/>
<dbReference type="PANTHER" id="PTHR47217:SF1">
    <property type="entry name" value="GLOBIN-LIKE PROTEIN"/>
    <property type="match status" value="1"/>
</dbReference>
<dbReference type="InterPro" id="IPR012292">
    <property type="entry name" value="Globin/Proto"/>
</dbReference>
<comment type="similarity">
    <text evidence="6">Belongs to the globin family.</text>
</comment>
<name>A0ABD2X9R4_9HYME</name>
<dbReference type="Pfam" id="PF00042">
    <property type="entry name" value="Globin"/>
    <property type="match status" value="1"/>
</dbReference>
<dbReference type="PANTHER" id="PTHR47217">
    <property type="entry name" value="GLOBIN-LIKE PROTEIN"/>
    <property type="match status" value="1"/>
</dbReference>